<dbReference type="RefSeq" id="WP_086313295.1">
    <property type="nucleotide sequence ID" value="NZ_CP147244.1"/>
</dbReference>
<dbReference type="InterPro" id="IPR014710">
    <property type="entry name" value="RmlC-like_jellyroll"/>
</dbReference>
<evidence type="ECO:0000256" key="1">
    <source>
        <dbReference type="ARBA" id="ARBA00004926"/>
    </source>
</evidence>
<dbReference type="InterPro" id="IPR010551">
    <property type="entry name" value="G6P_isomerase_prok"/>
</dbReference>
<evidence type="ECO:0000256" key="3">
    <source>
        <dbReference type="ARBA" id="ARBA00011952"/>
    </source>
</evidence>
<dbReference type="Gene3D" id="2.60.120.10">
    <property type="entry name" value="Jelly Rolls"/>
    <property type="match status" value="1"/>
</dbReference>
<evidence type="ECO:0000259" key="7">
    <source>
        <dbReference type="Pfam" id="PF06560"/>
    </source>
</evidence>
<comment type="catalytic activity">
    <reaction evidence="6">
        <text>alpha-D-glucose 6-phosphate = beta-D-fructose 6-phosphate</text>
        <dbReference type="Rhea" id="RHEA:11816"/>
        <dbReference type="ChEBI" id="CHEBI:57634"/>
        <dbReference type="ChEBI" id="CHEBI:58225"/>
        <dbReference type="EC" id="5.3.1.9"/>
    </reaction>
</comment>
<evidence type="ECO:0000256" key="6">
    <source>
        <dbReference type="ARBA" id="ARBA00029321"/>
    </source>
</evidence>
<evidence type="ECO:0000256" key="5">
    <source>
        <dbReference type="ARBA" id="ARBA00023152"/>
    </source>
</evidence>
<dbReference type="GO" id="GO:0006094">
    <property type="term" value="P:gluconeogenesis"/>
    <property type="evidence" value="ECO:0007669"/>
    <property type="project" value="UniProtKB-KW"/>
</dbReference>
<evidence type="ECO:0000313" key="9">
    <source>
        <dbReference type="Proteomes" id="UP000194948"/>
    </source>
</evidence>
<evidence type="ECO:0000256" key="2">
    <source>
        <dbReference type="ARBA" id="ARBA00006542"/>
    </source>
</evidence>
<dbReference type="Proteomes" id="UP000194948">
    <property type="component" value="Chromosome"/>
</dbReference>
<keyword evidence="9" id="KW-1185">Reference proteome</keyword>
<name>A0AAQ3W7V1_9ENTE</name>
<accession>A0AAQ3W7V1</accession>
<reference evidence="8 9" key="2">
    <citation type="submission" date="2024-03" db="EMBL/GenBank/DDBJ databases">
        <title>The Genome Sequence of Enterococcus sp. DIV0205d.</title>
        <authorList>
            <consortium name="The Broad Institute Genomics Platform"/>
            <consortium name="The Broad Institute Microbial Omics Core"/>
            <consortium name="The Broad Institute Genomic Center for Infectious Diseases"/>
            <person name="Earl A."/>
            <person name="Manson A."/>
            <person name="Gilmore M."/>
            <person name="Schwartman J."/>
            <person name="Shea T."/>
            <person name="Abouelleil A."/>
            <person name="Cao P."/>
            <person name="Chapman S."/>
            <person name="Cusick C."/>
            <person name="Young S."/>
            <person name="Neafsey D."/>
            <person name="Nusbaum C."/>
            <person name="Birren B."/>
        </authorList>
    </citation>
    <scope>NUCLEOTIDE SEQUENCE [LARGE SCALE GENOMIC DNA]</scope>
    <source>
        <strain evidence="8 9">7F3_DIV0205</strain>
    </source>
</reference>
<dbReference type="CDD" id="cd02218">
    <property type="entry name" value="cupin_PGI"/>
    <property type="match status" value="1"/>
</dbReference>
<dbReference type="InterPro" id="IPR011051">
    <property type="entry name" value="RmlC_Cupin_sf"/>
</dbReference>
<organism evidence="8 9">
    <name type="scientific">Candidatus Enterococcus palustris</name>
    <dbReference type="NCBI Taxonomy" id="1834189"/>
    <lineage>
        <taxon>Bacteria</taxon>
        <taxon>Bacillati</taxon>
        <taxon>Bacillota</taxon>
        <taxon>Bacilli</taxon>
        <taxon>Lactobacillales</taxon>
        <taxon>Enterococcaceae</taxon>
        <taxon>Enterococcus</taxon>
    </lineage>
</organism>
<dbReference type="EC" id="5.3.1.9" evidence="3"/>
<dbReference type="SUPFAM" id="SSF51182">
    <property type="entry name" value="RmlC-like cupins"/>
    <property type="match status" value="1"/>
</dbReference>
<dbReference type="AlphaFoldDB" id="A0AAQ3W7V1"/>
<evidence type="ECO:0000256" key="4">
    <source>
        <dbReference type="ARBA" id="ARBA00022432"/>
    </source>
</evidence>
<reference evidence="9" key="1">
    <citation type="submission" date="2017-05" db="EMBL/GenBank/DDBJ databases">
        <title>The Genome Sequence of EEnterococcus faecalis 9F2_4866.</title>
        <authorList>
            <consortium name="The Broad Institute Genomics Platform"/>
            <consortium name="The Broad Institute Genomic Center for Infectious Diseases"/>
            <person name="Earl A."/>
            <person name="Manson A."/>
            <person name="Schwartman J."/>
            <person name="Gilmore M."/>
            <person name="Abouelleil A."/>
            <person name="Cao P."/>
            <person name="Chapman S."/>
            <person name="Cusick C."/>
            <person name="Shea T."/>
            <person name="Young S."/>
            <person name="Neafsey D."/>
            <person name="Nusbaum C."/>
            <person name="Birren B."/>
        </authorList>
    </citation>
    <scope>NUCLEOTIDE SEQUENCE [LARGE SCALE GENOMIC DNA]</scope>
    <source>
        <strain evidence="9">7F3_DIV0205</strain>
    </source>
</reference>
<dbReference type="GO" id="GO:0005737">
    <property type="term" value="C:cytoplasm"/>
    <property type="evidence" value="ECO:0007669"/>
    <property type="project" value="InterPro"/>
</dbReference>
<dbReference type="GO" id="GO:0006096">
    <property type="term" value="P:glycolytic process"/>
    <property type="evidence" value="ECO:0007669"/>
    <property type="project" value="UniProtKB-KW"/>
</dbReference>
<comment type="similarity">
    <text evidence="2">Belongs to the archaeal-type GPI family.</text>
</comment>
<dbReference type="Pfam" id="PF06560">
    <property type="entry name" value="GPI"/>
    <property type="match status" value="1"/>
</dbReference>
<evidence type="ECO:0000313" key="8">
    <source>
        <dbReference type="EMBL" id="WYJ99721.1"/>
    </source>
</evidence>
<protein>
    <recommendedName>
        <fullName evidence="3">glucose-6-phosphate isomerase</fullName>
        <ecNumber evidence="3">5.3.1.9</ecNumber>
    </recommendedName>
</protein>
<dbReference type="GO" id="GO:0004347">
    <property type="term" value="F:glucose-6-phosphate isomerase activity"/>
    <property type="evidence" value="ECO:0007669"/>
    <property type="project" value="UniProtKB-EC"/>
</dbReference>
<keyword evidence="5" id="KW-0324">Glycolysis</keyword>
<feature type="domain" description="Glucose-6-phosphate isomerase prokaryote" evidence="7">
    <location>
        <begin position="46"/>
        <end position="208"/>
    </location>
</feature>
<proteinExistence type="inferred from homology"/>
<keyword evidence="4" id="KW-0312">Gluconeogenesis</keyword>
<dbReference type="EMBL" id="CP147244">
    <property type="protein sequence ID" value="WYJ99721.1"/>
    <property type="molecule type" value="Genomic_DNA"/>
</dbReference>
<sequence>MSFERVLDVQLEAADLTFQFGSGIFHPEKVEKRYLKDICASLLDREAKGPDILYSIAMDVGKKDHFEDLRKRNLLYGIVAYNAGLIGNELVRSQGHIHAVSASCQSSTPEVYEIWQGEAYIYMQEFVEDLPGRCVAILAKAGEIVIVPPNWAHYTVNASQNKKMLFGAWCVRDYAFEYKEIRKRQGLAYYPIVEKGVVKWLNNSHYVYEGLEIKQAREYPEFGLSKKNLYTQYEEKMSRFEFVTDPLKYQRIWTEFQP</sequence>
<gene>
    <name evidence="8" type="ORF">A5821_000798</name>
</gene>
<comment type="pathway">
    <text evidence="1">Carbohydrate degradation; glycolysis; D-glyceraldehyde 3-phosphate and glycerone phosphate from D-glucose: step 2/4.</text>
</comment>